<organism evidence="1 2">
    <name type="scientific">Gigaspora margarita</name>
    <dbReference type="NCBI Taxonomy" id="4874"/>
    <lineage>
        <taxon>Eukaryota</taxon>
        <taxon>Fungi</taxon>
        <taxon>Fungi incertae sedis</taxon>
        <taxon>Mucoromycota</taxon>
        <taxon>Glomeromycotina</taxon>
        <taxon>Glomeromycetes</taxon>
        <taxon>Diversisporales</taxon>
        <taxon>Gigasporaceae</taxon>
        <taxon>Gigaspora</taxon>
    </lineage>
</organism>
<proteinExistence type="predicted"/>
<evidence type="ECO:0000313" key="2">
    <source>
        <dbReference type="Proteomes" id="UP000789901"/>
    </source>
</evidence>
<protein>
    <submittedName>
        <fullName evidence="1">18488_t:CDS:1</fullName>
    </submittedName>
</protein>
<evidence type="ECO:0000313" key="1">
    <source>
        <dbReference type="EMBL" id="CAG8751986.1"/>
    </source>
</evidence>
<dbReference type="Proteomes" id="UP000789901">
    <property type="component" value="Unassembled WGS sequence"/>
</dbReference>
<sequence length="66" mass="7541">MNLQPDMHETDKDANFLDQKGEKFNLFYEEYVIGASLLDFIKVDSSCVHENDSGISMKLNNNGRTI</sequence>
<keyword evidence="2" id="KW-1185">Reference proteome</keyword>
<gene>
    <name evidence="1" type="ORF">GMARGA_LOCUS16501</name>
</gene>
<accession>A0ABN7VBE4</accession>
<dbReference type="EMBL" id="CAJVQB010011994">
    <property type="protein sequence ID" value="CAG8751986.1"/>
    <property type="molecule type" value="Genomic_DNA"/>
</dbReference>
<comment type="caution">
    <text evidence="1">The sequence shown here is derived from an EMBL/GenBank/DDBJ whole genome shotgun (WGS) entry which is preliminary data.</text>
</comment>
<name>A0ABN7VBE4_GIGMA</name>
<reference evidence="1 2" key="1">
    <citation type="submission" date="2021-06" db="EMBL/GenBank/DDBJ databases">
        <authorList>
            <person name="Kallberg Y."/>
            <person name="Tangrot J."/>
            <person name="Rosling A."/>
        </authorList>
    </citation>
    <scope>NUCLEOTIDE SEQUENCE [LARGE SCALE GENOMIC DNA]</scope>
    <source>
        <strain evidence="1 2">120-4 pot B 10/14</strain>
    </source>
</reference>